<evidence type="ECO:0000256" key="2">
    <source>
        <dbReference type="SAM" id="MobiDB-lite"/>
    </source>
</evidence>
<keyword evidence="3" id="KW-0472">Membrane</keyword>
<evidence type="ECO:0000313" key="6">
    <source>
        <dbReference type="Proteomes" id="UP000186817"/>
    </source>
</evidence>
<keyword evidence="1" id="KW-0106">Calcium</keyword>
<name>A0A1Q9ENL8_SYMMI</name>
<dbReference type="OrthoDB" id="442551at2759"/>
<sequence>MPPTILKDGHGFHALGDDTQTLEDCVKDMDFDPTANDDSEVESLQATLPVHPGHIWAACEGADVRSSLESSSLEWPELLRHQHREVMRRLDYQDNVLRQALVHLQTVPVPYPGMPVAKFMSTSSAPSTRSSAMSPRSKNSSVDVRRPSVTSNNSFTPPAPKLFSTFTQFNLALKDNAESVHETSLRSSPLRESCDAACRRIVDSSAFDIFFALVVFTNSVFIGVEVQVGLGGDDQRPLAMQIIQYTYTGLLLGKQLEAPTFLPGNVKERDHSLREVSLTVKEGVIARETINHGIVEHYKLIVREWMWTWLDLFIVLSSLWEVIIDIIYIWQDQENKQGTWKTDNNIPKSLFWAVVLLGLIVYVFSVLFTQIVNDELLDGNWSFEQKQQALRYFGDLYRTMLSLFMSIAGGVSWEAVLAPLEDVSHLWAMTFVFYISFTYFAVLNVVTGVFCHSAIESAQHDHAAAVQSILEDKEEHVGKVRELFSKFGAASEGGITFAMLQERLGDPAVREYLETLGLDISDAWSFFKLLDMDGGGSVEIEEFLMGCLRLRGAARAIDVSKIIHDQTWLIKNQGKFQTYVEVQMAGIQEEIAGLRRVLKQASASASFTSPSMGAMSTTP</sequence>
<reference evidence="5 6" key="1">
    <citation type="submission" date="2016-02" db="EMBL/GenBank/DDBJ databases">
        <title>Genome analysis of coral dinoflagellate symbionts highlights evolutionary adaptations to a symbiotic lifestyle.</title>
        <authorList>
            <person name="Aranda M."/>
            <person name="Li Y."/>
            <person name="Liew Y.J."/>
            <person name="Baumgarten S."/>
            <person name="Simakov O."/>
            <person name="Wilson M."/>
            <person name="Piel J."/>
            <person name="Ashoor H."/>
            <person name="Bougouffa S."/>
            <person name="Bajic V.B."/>
            <person name="Ryu T."/>
            <person name="Ravasi T."/>
            <person name="Bayer T."/>
            <person name="Micklem G."/>
            <person name="Kim H."/>
            <person name="Bhak J."/>
            <person name="Lajeunesse T.C."/>
            <person name="Voolstra C.R."/>
        </authorList>
    </citation>
    <scope>NUCLEOTIDE SEQUENCE [LARGE SCALE GENOMIC DNA]</scope>
    <source>
        <strain evidence="5 6">CCMP2467</strain>
    </source>
</reference>
<dbReference type="Proteomes" id="UP000186817">
    <property type="component" value="Unassembled WGS sequence"/>
</dbReference>
<organism evidence="5 6">
    <name type="scientific">Symbiodinium microadriaticum</name>
    <name type="common">Dinoflagellate</name>
    <name type="synonym">Zooxanthella microadriatica</name>
    <dbReference type="NCBI Taxonomy" id="2951"/>
    <lineage>
        <taxon>Eukaryota</taxon>
        <taxon>Sar</taxon>
        <taxon>Alveolata</taxon>
        <taxon>Dinophyceae</taxon>
        <taxon>Suessiales</taxon>
        <taxon>Symbiodiniaceae</taxon>
        <taxon>Symbiodinium</taxon>
    </lineage>
</organism>
<evidence type="ECO:0000256" key="3">
    <source>
        <dbReference type="SAM" id="Phobius"/>
    </source>
</evidence>
<feature type="compositionally biased region" description="Low complexity" evidence="2">
    <location>
        <begin position="121"/>
        <end position="137"/>
    </location>
</feature>
<dbReference type="InterPro" id="IPR018247">
    <property type="entry name" value="EF_Hand_1_Ca_BS"/>
</dbReference>
<feature type="transmembrane region" description="Helical" evidence="3">
    <location>
        <begin position="209"/>
        <end position="230"/>
    </location>
</feature>
<gene>
    <name evidence="5" type="ORF">AK812_SmicGene7394</name>
</gene>
<dbReference type="EMBL" id="LSRX01000105">
    <property type="protein sequence ID" value="OLQ09045.1"/>
    <property type="molecule type" value="Genomic_DNA"/>
</dbReference>
<dbReference type="AlphaFoldDB" id="A0A1Q9ENL8"/>
<accession>A0A1Q9ENL8</accession>
<keyword evidence="3" id="KW-1133">Transmembrane helix</keyword>
<feature type="compositionally biased region" description="Polar residues" evidence="2">
    <location>
        <begin position="138"/>
        <end position="153"/>
    </location>
</feature>
<dbReference type="InterPro" id="IPR002048">
    <property type="entry name" value="EF_hand_dom"/>
</dbReference>
<dbReference type="PROSITE" id="PS50222">
    <property type="entry name" value="EF_HAND_2"/>
    <property type="match status" value="1"/>
</dbReference>
<evidence type="ECO:0000313" key="5">
    <source>
        <dbReference type="EMBL" id="OLQ09045.1"/>
    </source>
</evidence>
<evidence type="ECO:0000259" key="4">
    <source>
        <dbReference type="PROSITE" id="PS50222"/>
    </source>
</evidence>
<evidence type="ECO:0000256" key="1">
    <source>
        <dbReference type="ARBA" id="ARBA00022837"/>
    </source>
</evidence>
<comment type="caution">
    <text evidence="5">The sequence shown here is derived from an EMBL/GenBank/DDBJ whole genome shotgun (WGS) entry which is preliminary data.</text>
</comment>
<keyword evidence="6" id="KW-1185">Reference proteome</keyword>
<dbReference type="SUPFAM" id="SSF47473">
    <property type="entry name" value="EF-hand"/>
    <property type="match status" value="1"/>
</dbReference>
<feature type="domain" description="EF-hand" evidence="4">
    <location>
        <begin position="518"/>
        <end position="553"/>
    </location>
</feature>
<dbReference type="Gene3D" id="1.10.238.10">
    <property type="entry name" value="EF-hand"/>
    <property type="match status" value="1"/>
</dbReference>
<feature type="transmembrane region" description="Helical" evidence="3">
    <location>
        <begin position="350"/>
        <end position="372"/>
    </location>
</feature>
<protein>
    <recommendedName>
        <fullName evidence="4">EF-hand domain-containing protein</fullName>
    </recommendedName>
</protein>
<feature type="region of interest" description="Disordered" evidence="2">
    <location>
        <begin position="121"/>
        <end position="153"/>
    </location>
</feature>
<dbReference type="PROSITE" id="PS50007">
    <property type="entry name" value="PIPLC_X_DOMAIN"/>
    <property type="match status" value="1"/>
</dbReference>
<feature type="transmembrane region" description="Helical" evidence="3">
    <location>
        <begin position="425"/>
        <end position="450"/>
    </location>
</feature>
<dbReference type="InterPro" id="IPR011992">
    <property type="entry name" value="EF-hand-dom_pair"/>
</dbReference>
<dbReference type="PROSITE" id="PS00018">
    <property type="entry name" value="EF_HAND_1"/>
    <property type="match status" value="1"/>
</dbReference>
<feature type="transmembrane region" description="Helical" evidence="3">
    <location>
        <begin position="309"/>
        <end position="330"/>
    </location>
</feature>
<dbReference type="Gene3D" id="1.10.287.70">
    <property type="match status" value="1"/>
</dbReference>
<proteinExistence type="predicted"/>
<dbReference type="GO" id="GO:0005509">
    <property type="term" value="F:calcium ion binding"/>
    <property type="evidence" value="ECO:0007669"/>
    <property type="project" value="InterPro"/>
</dbReference>
<keyword evidence="3" id="KW-0812">Transmembrane</keyword>